<gene>
    <name evidence="3" type="ORF">SAMN05660649_04382</name>
</gene>
<keyword evidence="2" id="KW-1133">Transmembrane helix</keyword>
<name>A0A1I2YFD6_9FIRM</name>
<organism evidence="3 4">
    <name type="scientific">Desulfotruncus arcticus DSM 17038</name>
    <dbReference type="NCBI Taxonomy" id="1121424"/>
    <lineage>
        <taxon>Bacteria</taxon>
        <taxon>Bacillati</taxon>
        <taxon>Bacillota</taxon>
        <taxon>Clostridia</taxon>
        <taxon>Eubacteriales</taxon>
        <taxon>Desulfallaceae</taxon>
        <taxon>Desulfotruncus</taxon>
    </lineage>
</organism>
<evidence type="ECO:0000256" key="1">
    <source>
        <dbReference type="SAM" id="MobiDB-lite"/>
    </source>
</evidence>
<dbReference type="Proteomes" id="UP000199337">
    <property type="component" value="Unassembled WGS sequence"/>
</dbReference>
<accession>A0A1I2YFD6</accession>
<sequence>MRVGDKDCGEKIAVSISVFDLLAAALILSNANNVKKDPPKTGGTRMPGSGRTLG</sequence>
<feature type="region of interest" description="Disordered" evidence="1">
    <location>
        <begin position="33"/>
        <end position="54"/>
    </location>
</feature>
<feature type="transmembrane region" description="Helical" evidence="2">
    <location>
        <begin position="12"/>
        <end position="31"/>
    </location>
</feature>
<dbReference type="EMBL" id="FOOX01000021">
    <property type="protein sequence ID" value="SFH24305.1"/>
    <property type="molecule type" value="Genomic_DNA"/>
</dbReference>
<evidence type="ECO:0000313" key="3">
    <source>
        <dbReference type="EMBL" id="SFH24305.1"/>
    </source>
</evidence>
<proteinExistence type="predicted"/>
<keyword evidence="2" id="KW-0812">Transmembrane</keyword>
<reference evidence="4" key="1">
    <citation type="submission" date="2016-10" db="EMBL/GenBank/DDBJ databases">
        <authorList>
            <person name="Varghese N."/>
            <person name="Submissions S."/>
        </authorList>
    </citation>
    <scope>NUCLEOTIDE SEQUENCE [LARGE SCALE GENOMIC DNA]</scope>
    <source>
        <strain evidence="4">DSM 17038</strain>
    </source>
</reference>
<keyword evidence="2" id="KW-0472">Membrane</keyword>
<dbReference type="AlphaFoldDB" id="A0A1I2YFD6"/>
<evidence type="ECO:0000313" key="4">
    <source>
        <dbReference type="Proteomes" id="UP000199337"/>
    </source>
</evidence>
<keyword evidence="4" id="KW-1185">Reference proteome</keyword>
<evidence type="ECO:0000256" key="2">
    <source>
        <dbReference type="SAM" id="Phobius"/>
    </source>
</evidence>
<protein>
    <submittedName>
        <fullName evidence="3">Uncharacterized protein</fullName>
    </submittedName>
</protein>